<evidence type="ECO:0000259" key="2">
    <source>
        <dbReference type="PROSITE" id="PS50238"/>
    </source>
</evidence>
<organism evidence="3 4">
    <name type="scientific">Stichopus japonicus</name>
    <name type="common">Sea cucumber</name>
    <dbReference type="NCBI Taxonomy" id="307972"/>
    <lineage>
        <taxon>Eukaryota</taxon>
        <taxon>Metazoa</taxon>
        <taxon>Echinodermata</taxon>
        <taxon>Eleutherozoa</taxon>
        <taxon>Echinozoa</taxon>
        <taxon>Holothuroidea</taxon>
        <taxon>Aspidochirotacea</taxon>
        <taxon>Aspidochirotida</taxon>
        <taxon>Stichopodidae</taxon>
        <taxon>Apostichopus</taxon>
    </lineage>
</organism>
<dbReference type="FunFam" id="1.10.555.10:FF:000012">
    <property type="entry name" value="Putative inositol polyphosphate 5-phosphatase OCRL-1"/>
    <property type="match status" value="1"/>
</dbReference>
<feature type="region of interest" description="Disordered" evidence="1">
    <location>
        <begin position="222"/>
        <end position="243"/>
    </location>
</feature>
<feature type="region of interest" description="Disordered" evidence="1">
    <location>
        <begin position="173"/>
        <end position="192"/>
    </location>
</feature>
<keyword evidence="4" id="KW-1185">Reference proteome</keyword>
<dbReference type="PANTHER" id="PTHR45808">
    <property type="entry name" value="RHO GTPASE-ACTIVATING PROTEIN 68F"/>
    <property type="match status" value="1"/>
</dbReference>
<dbReference type="Pfam" id="PF00620">
    <property type="entry name" value="RhoGAP"/>
    <property type="match status" value="1"/>
</dbReference>
<feature type="domain" description="Rho-GAP" evidence="2">
    <location>
        <begin position="11"/>
        <end position="194"/>
    </location>
</feature>
<dbReference type="AlphaFoldDB" id="A0A2G8JXQ3"/>
<reference evidence="3 4" key="1">
    <citation type="journal article" date="2017" name="PLoS Biol.">
        <title>The sea cucumber genome provides insights into morphological evolution and visceral regeneration.</title>
        <authorList>
            <person name="Zhang X."/>
            <person name="Sun L."/>
            <person name="Yuan J."/>
            <person name="Sun Y."/>
            <person name="Gao Y."/>
            <person name="Zhang L."/>
            <person name="Li S."/>
            <person name="Dai H."/>
            <person name="Hamel J.F."/>
            <person name="Liu C."/>
            <person name="Yu Y."/>
            <person name="Liu S."/>
            <person name="Lin W."/>
            <person name="Guo K."/>
            <person name="Jin S."/>
            <person name="Xu P."/>
            <person name="Storey K.B."/>
            <person name="Huan P."/>
            <person name="Zhang T."/>
            <person name="Zhou Y."/>
            <person name="Zhang J."/>
            <person name="Lin C."/>
            <person name="Li X."/>
            <person name="Xing L."/>
            <person name="Huo D."/>
            <person name="Sun M."/>
            <person name="Wang L."/>
            <person name="Mercier A."/>
            <person name="Li F."/>
            <person name="Yang H."/>
            <person name="Xiang J."/>
        </authorList>
    </citation>
    <scope>NUCLEOTIDE SEQUENCE [LARGE SCALE GENOMIC DNA]</scope>
    <source>
        <strain evidence="3">Shaxun</strain>
        <tissue evidence="3">Muscle</tissue>
    </source>
</reference>
<dbReference type="InterPro" id="IPR000198">
    <property type="entry name" value="RhoGAP_dom"/>
</dbReference>
<protein>
    <submittedName>
        <fullName evidence="3">Putative inositol polyphosphate 5-phosphatase OCRL-1</fullName>
    </submittedName>
</protein>
<dbReference type="PROSITE" id="PS50238">
    <property type="entry name" value="RHOGAP"/>
    <property type="match status" value="1"/>
</dbReference>
<dbReference type="EMBL" id="MRZV01001109">
    <property type="protein sequence ID" value="PIK40556.1"/>
    <property type="molecule type" value="Genomic_DNA"/>
</dbReference>
<dbReference type="Gene3D" id="1.10.555.10">
    <property type="entry name" value="Rho GTPase activation protein"/>
    <property type="match status" value="1"/>
</dbReference>
<name>A0A2G8JXQ3_STIJA</name>
<dbReference type="InterPro" id="IPR008936">
    <property type="entry name" value="Rho_GTPase_activation_prot"/>
</dbReference>
<evidence type="ECO:0000256" key="1">
    <source>
        <dbReference type="SAM" id="MobiDB-lite"/>
    </source>
</evidence>
<feature type="compositionally biased region" description="Basic and acidic residues" evidence="1">
    <location>
        <begin position="180"/>
        <end position="190"/>
    </location>
</feature>
<dbReference type="SUPFAM" id="SSF48350">
    <property type="entry name" value="GTPase activation domain, GAP"/>
    <property type="match status" value="1"/>
</dbReference>
<dbReference type="PANTHER" id="PTHR45808:SF2">
    <property type="entry name" value="RHO GTPASE-ACTIVATING PROTEIN 68F"/>
    <property type="match status" value="1"/>
</dbReference>
<dbReference type="Proteomes" id="UP000230750">
    <property type="component" value="Unassembled WGS sequence"/>
</dbReference>
<accession>A0A2G8JXQ3</accession>
<comment type="caution">
    <text evidence="3">The sequence shown here is derived from an EMBL/GenBank/DDBJ whole genome shotgun (WGS) entry which is preliminary data.</text>
</comment>
<dbReference type="SMART" id="SM00324">
    <property type="entry name" value="RhoGAP"/>
    <property type="match status" value="1"/>
</dbReference>
<dbReference type="GO" id="GO:0005096">
    <property type="term" value="F:GTPase activator activity"/>
    <property type="evidence" value="ECO:0007669"/>
    <property type="project" value="TreeGrafter"/>
</dbReference>
<dbReference type="STRING" id="307972.A0A2G8JXQ3"/>
<proteinExistence type="predicted"/>
<evidence type="ECO:0000313" key="4">
    <source>
        <dbReference type="Proteomes" id="UP000230750"/>
    </source>
</evidence>
<sequence>MGTCEEKTDWSEESDANHSSEKFDIPKEIWMMVDHLFRHGLNTEELFSRGGIHTELLQIRDSLDTGTPESLPGSIYSIGEALMLFLESLRDPVIPFAYYHKCLEASNNFTLCKQVLKKIPRSHRNVFKYLAAFIRELLLHNDDNKMDPKTLNQFCSLVLYIDCKGSRVTRGSKRSVKHYNSQDEISRDPRPQIYNFSQSGTYESVYLLSHSFRRAIFTSATSREGEGDSNGDIDTEDSRSTEVAKESIVYVSVHLKRIRRLTRSSDSEENN</sequence>
<dbReference type="GO" id="GO:0007264">
    <property type="term" value="P:small GTPase-mediated signal transduction"/>
    <property type="evidence" value="ECO:0007669"/>
    <property type="project" value="TreeGrafter"/>
</dbReference>
<gene>
    <name evidence="3" type="ORF">BSL78_22600</name>
</gene>
<evidence type="ECO:0000313" key="3">
    <source>
        <dbReference type="EMBL" id="PIK40556.1"/>
    </source>
</evidence>
<dbReference type="GO" id="GO:0005737">
    <property type="term" value="C:cytoplasm"/>
    <property type="evidence" value="ECO:0007669"/>
    <property type="project" value="TreeGrafter"/>
</dbReference>
<dbReference type="OrthoDB" id="7862313at2759"/>